<gene>
    <name evidence="16" type="ORF">IWQ60_006159</name>
</gene>
<dbReference type="OrthoDB" id="429626at2759"/>
<comment type="cofactor">
    <cofactor evidence="1">
        <name>[4Fe-4S] cluster</name>
        <dbReference type="ChEBI" id="CHEBI:49883"/>
    </cofactor>
</comment>
<dbReference type="NCBIfam" id="TIGR02666">
    <property type="entry name" value="moaA"/>
    <property type="match status" value="1"/>
</dbReference>
<evidence type="ECO:0000256" key="5">
    <source>
        <dbReference type="ARBA" id="ARBA00022691"/>
    </source>
</evidence>
<evidence type="ECO:0000256" key="2">
    <source>
        <dbReference type="ARBA" id="ARBA00005046"/>
    </source>
</evidence>
<comment type="catalytic activity">
    <reaction evidence="13">
        <text>GTP + AH2 + S-adenosyl-L-methionine = (8S)-3',8-cyclo-7,8-dihydroguanosine 5'-triphosphate + 5'-deoxyadenosine + L-methionine + A + H(+)</text>
        <dbReference type="Rhea" id="RHEA:49576"/>
        <dbReference type="ChEBI" id="CHEBI:13193"/>
        <dbReference type="ChEBI" id="CHEBI:15378"/>
        <dbReference type="ChEBI" id="CHEBI:17319"/>
        <dbReference type="ChEBI" id="CHEBI:17499"/>
        <dbReference type="ChEBI" id="CHEBI:37565"/>
        <dbReference type="ChEBI" id="CHEBI:57844"/>
        <dbReference type="ChEBI" id="CHEBI:59789"/>
        <dbReference type="ChEBI" id="CHEBI:131766"/>
        <dbReference type="EC" id="4.1.99.22"/>
    </reaction>
</comment>
<evidence type="ECO:0000256" key="14">
    <source>
        <dbReference type="SAM" id="MobiDB-lite"/>
    </source>
</evidence>
<dbReference type="InterPro" id="IPR050105">
    <property type="entry name" value="MoCo_biosynth_MoaA/MoaC"/>
</dbReference>
<keyword evidence="7" id="KW-0547">Nucleotide-binding</keyword>
<dbReference type="AlphaFoldDB" id="A0A9W8DXV2"/>
<evidence type="ECO:0000256" key="3">
    <source>
        <dbReference type="ARBA" id="ARBA00012167"/>
    </source>
</evidence>
<dbReference type="Pfam" id="PF04055">
    <property type="entry name" value="Radical_SAM"/>
    <property type="match status" value="1"/>
</dbReference>
<evidence type="ECO:0000256" key="11">
    <source>
        <dbReference type="ARBA" id="ARBA00023150"/>
    </source>
</evidence>
<dbReference type="InterPro" id="IPR006638">
    <property type="entry name" value="Elp3/MiaA/NifB-like_rSAM"/>
</dbReference>
<dbReference type="SUPFAM" id="SSF102114">
    <property type="entry name" value="Radical SAM enzymes"/>
    <property type="match status" value="1"/>
</dbReference>
<keyword evidence="5" id="KW-0949">S-adenosyl-L-methionine</keyword>
<evidence type="ECO:0000256" key="1">
    <source>
        <dbReference type="ARBA" id="ARBA00001966"/>
    </source>
</evidence>
<evidence type="ECO:0000313" key="16">
    <source>
        <dbReference type="EMBL" id="KAJ1922985.1"/>
    </source>
</evidence>
<protein>
    <recommendedName>
        <fullName evidence="3">GTP 3',8-cyclase</fullName>
        <ecNumber evidence="3">4.1.99.22</ecNumber>
    </recommendedName>
</protein>
<reference evidence="16" key="1">
    <citation type="submission" date="2022-07" db="EMBL/GenBank/DDBJ databases">
        <title>Phylogenomic reconstructions and comparative analyses of Kickxellomycotina fungi.</title>
        <authorList>
            <person name="Reynolds N.K."/>
            <person name="Stajich J.E."/>
            <person name="Barry K."/>
            <person name="Grigoriev I.V."/>
            <person name="Crous P."/>
            <person name="Smith M.E."/>
        </authorList>
    </citation>
    <scope>NUCLEOTIDE SEQUENCE</scope>
    <source>
        <strain evidence="16">RSA 861</strain>
    </source>
</reference>
<dbReference type="SFLD" id="SFLDG01067">
    <property type="entry name" value="SPASM/twitch_domain_containing"/>
    <property type="match status" value="1"/>
</dbReference>
<dbReference type="SFLD" id="SFLDS00029">
    <property type="entry name" value="Radical_SAM"/>
    <property type="match status" value="1"/>
</dbReference>
<dbReference type="CDD" id="cd21117">
    <property type="entry name" value="Twitch_MoaA"/>
    <property type="match status" value="1"/>
</dbReference>
<dbReference type="PROSITE" id="PS51918">
    <property type="entry name" value="RADICAL_SAM"/>
    <property type="match status" value="1"/>
</dbReference>
<dbReference type="GO" id="GO:0006777">
    <property type="term" value="P:Mo-molybdopterin cofactor biosynthetic process"/>
    <property type="evidence" value="ECO:0007669"/>
    <property type="project" value="UniProtKB-KW"/>
</dbReference>
<evidence type="ECO:0000256" key="13">
    <source>
        <dbReference type="ARBA" id="ARBA00048697"/>
    </source>
</evidence>
<keyword evidence="17" id="KW-1185">Reference proteome</keyword>
<evidence type="ECO:0000256" key="10">
    <source>
        <dbReference type="ARBA" id="ARBA00023134"/>
    </source>
</evidence>
<keyword evidence="12" id="KW-0456">Lyase</keyword>
<dbReference type="GO" id="GO:0005525">
    <property type="term" value="F:GTP binding"/>
    <property type="evidence" value="ECO:0007669"/>
    <property type="project" value="UniProtKB-KW"/>
</dbReference>
<keyword evidence="9" id="KW-0411">Iron-sulfur</keyword>
<comment type="pathway">
    <text evidence="2">Cofactor biosynthesis; molybdopterin biosynthesis.</text>
</comment>
<keyword evidence="11" id="KW-0501">Molybdenum cofactor biosynthesis</keyword>
<dbReference type="EMBL" id="JANBPT010000361">
    <property type="protein sequence ID" value="KAJ1922985.1"/>
    <property type="molecule type" value="Genomic_DNA"/>
</dbReference>
<dbReference type="InterPro" id="IPR040064">
    <property type="entry name" value="MoaA-like"/>
</dbReference>
<keyword evidence="10" id="KW-0342">GTP-binding</keyword>
<evidence type="ECO:0000256" key="4">
    <source>
        <dbReference type="ARBA" id="ARBA00022485"/>
    </source>
</evidence>
<dbReference type="InterPro" id="IPR013785">
    <property type="entry name" value="Aldolase_TIM"/>
</dbReference>
<evidence type="ECO:0000256" key="12">
    <source>
        <dbReference type="ARBA" id="ARBA00023239"/>
    </source>
</evidence>
<dbReference type="Gene3D" id="3.20.20.70">
    <property type="entry name" value="Aldolase class I"/>
    <property type="match status" value="1"/>
</dbReference>
<evidence type="ECO:0000256" key="6">
    <source>
        <dbReference type="ARBA" id="ARBA00022723"/>
    </source>
</evidence>
<dbReference type="Proteomes" id="UP001150569">
    <property type="component" value="Unassembled WGS sequence"/>
</dbReference>
<sequence>MCTSHLASGYRAALRRLSLGTSIPASTRFYNRGLVLQTLRYRSTGVALPDRAPTVSPDRPNPDPAARRQRARERLAAVDRTRPYVGPGVPPPSTVLTDTFQRQHTYLRISLTERCNLRCTYCMPEEGVHLTPAANLLTTPEIVYLARLFVQQGVTKIRLTGGEPTIRKDFVELVAQLNLLRPLGLRSISVTTNGIALKRKLPELVANGLDGINFSLDTLDPLQFQLITRRKGMERVLECIDQALAYPGVNVKINCVVIRGVNDQEVPAFVEFTRNKPINIRFIEYMPFDVPYRELLDSIATQFGSIDRLQDDPNDTSKAYRIPDFAGQFGFITSMTDHFCGTCNRLRITADGNLKVCLFGNAEVSLRDYLREHTAGELRTLAEAGSSPDRSRLAQLLVSEDGSIGTGCDELLQVIHQAVQNKKQRHAGMLALSKSQNRPMILIGG</sequence>
<dbReference type="InterPro" id="IPR058240">
    <property type="entry name" value="rSAM_sf"/>
</dbReference>
<dbReference type="SMART" id="SM00729">
    <property type="entry name" value="Elp3"/>
    <property type="match status" value="1"/>
</dbReference>
<feature type="domain" description="Radical SAM core" evidence="15">
    <location>
        <begin position="99"/>
        <end position="319"/>
    </location>
</feature>
<dbReference type="InterPro" id="IPR007197">
    <property type="entry name" value="rSAM"/>
</dbReference>
<dbReference type="PANTHER" id="PTHR22960:SF0">
    <property type="entry name" value="MOLYBDENUM COFACTOR BIOSYNTHESIS PROTEIN 1"/>
    <property type="match status" value="1"/>
</dbReference>
<evidence type="ECO:0000259" key="15">
    <source>
        <dbReference type="PROSITE" id="PS51918"/>
    </source>
</evidence>
<dbReference type="PANTHER" id="PTHR22960">
    <property type="entry name" value="MOLYBDOPTERIN COFACTOR SYNTHESIS PROTEIN A"/>
    <property type="match status" value="1"/>
</dbReference>
<comment type="caution">
    <text evidence="16">The sequence shown here is derived from an EMBL/GenBank/DDBJ whole genome shotgun (WGS) entry which is preliminary data.</text>
</comment>
<dbReference type="Pfam" id="PF06463">
    <property type="entry name" value="Mob_synth_C"/>
    <property type="match status" value="1"/>
</dbReference>
<dbReference type="GO" id="GO:0061798">
    <property type="term" value="F:GTP 3',8'-cyclase activity"/>
    <property type="evidence" value="ECO:0007669"/>
    <property type="project" value="UniProtKB-EC"/>
</dbReference>
<evidence type="ECO:0000313" key="17">
    <source>
        <dbReference type="Proteomes" id="UP001150569"/>
    </source>
</evidence>
<accession>A0A9W8DXV2</accession>
<evidence type="ECO:0000256" key="8">
    <source>
        <dbReference type="ARBA" id="ARBA00023004"/>
    </source>
</evidence>
<name>A0A9W8DXV2_9FUNG</name>
<dbReference type="GO" id="GO:0046872">
    <property type="term" value="F:metal ion binding"/>
    <property type="evidence" value="ECO:0007669"/>
    <property type="project" value="UniProtKB-KW"/>
</dbReference>
<keyword evidence="8" id="KW-0408">Iron</keyword>
<organism evidence="16 17">
    <name type="scientific">Tieghemiomyces parasiticus</name>
    <dbReference type="NCBI Taxonomy" id="78921"/>
    <lineage>
        <taxon>Eukaryota</taxon>
        <taxon>Fungi</taxon>
        <taxon>Fungi incertae sedis</taxon>
        <taxon>Zoopagomycota</taxon>
        <taxon>Kickxellomycotina</taxon>
        <taxon>Dimargaritomycetes</taxon>
        <taxon>Dimargaritales</taxon>
        <taxon>Dimargaritaceae</taxon>
        <taxon>Tieghemiomyces</taxon>
    </lineage>
</organism>
<dbReference type="GO" id="GO:0051539">
    <property type="term" value="F:4 iron, 4 sulfur cluster binding"/>
    <property type="evidence" value="ECO:0007669"/>
    <property type="project" value="UniProtKB-KW"/>
</dbReference>
<dbReference type="SFLD" id="SFLDG01383">
    <property type="entry name" value="cyclic_pyranopterin_phosphate"/>
    <property type="match status" value="1"/>
</dbReference>
<evidence type="ECO:0000256" key="9">
    <source>
        <dbReference type="ARBA" id="ARBA00023014"/>
    </source>
</evidence>
<evidence type="ECO:0000256" key="7">
    <source>
        <dbReference type="ARBA" id="ARBA00022741"/>
    </source>
</evidence>
<dbReference type="InterPro" id="IPR010505">
    <property type="entry name" value="MoaA_twitch"/>
</dbReference>
<dbReference type="EC" id="4.1.99.22" evidence="3"/>
<dbReference type="GO" id="GO:0061799">
    <property type="term" value="F:cyclic pyranopterin monophosphate synthase activity"/>
    <property type="evidence" value="ECO:0007669"/>
    <property type="project" value="TreeGrafter"/>
</dbReference>
<proteinExistence type="predicted"/>
<dbReference type="SFLD" id="SFLDG01386">
    <property type="entry name" value="main_SPASM_domain-containing"/>
    <property type="match status" value="1"/>
</dbReference>
<dbReference type="PROSITE" id="PS01305">
    <property type="entry name" value="MOAA_NIFB_PQQE"/>
    <property type="match status" value="1"/>
</dbReference>
<keyword evidence="6" id="KW-0479">Metal-binding</keyword>
<feature type="region of interest" description="Disordered" evidence="14">
    <location>
        <begin position="47"/>
        <end position="69"/>
    </location>
</feature>
<dbReference type="InterPro" id="IPR013483">
    <property type="entry name" value="MoaA"/>
</dbReference>
<dbReference type="InterPro" id="IPR000385">
    <property type="entry name" value="MoaA_NifB_PqqE_Fe-S-bd_CS"/>
</dbReference>
<dbReference type="CDD" id="cd01335">
    <property type="entry name" value="Radical_SAM"/>
    <property type="match status" value="1"/>
</dbReference>
<keyword evidence="4" id="KW-0004">4Fe-4S</keyword>